<name>A0ABQ5K634_9EUKA</name>
<accession>A0ABQ5K634</accession>
<reference evidence="1" key="1">
    <citation type="submission" date="2022-03" db="EMBL/GenBank/DDBJ databases">
        <title>Draft genome sequence of Aduncisulcus paluster, a free-living microaerophilic Fornicata.</title>
        <authorList>
            <person name="Yuyama I."/>
            <person name="Kume K."/>
            <person name="Tamura T."/>
            <person name="Inagaki Y."/>
            <person name="Hashimoto T."/>
        </authorList>
    </citation>
    <scope>NUCLEOTIDE SEQUENCE</scope>
    <source>
        <strain evidence="1">NY0171</strain>
    </source>
</reference>
<dbReference type="EMBL" id="BQXS01012613">
    <property type="protein sequence ID" value="GKT25794.1"/>
    <property type="molecule type" value="Genomic_DNA"/>
</dbReference>
<evidence type="ECO:0000313" key="2">
    <source>
        <dbReference type="Proteomes" id="UP001057375"/>
    </source>
</evidence>
<comment type="caution">
    <text evidence="1">The sequence shown here is derived from an EMBL/GenBank/DDBJ whole genome shotgun (WGS) entry which is preliminary data.</text>
</comment>
<protein>
    <submittedName>
        <fullName evidence="1">Uncharacterized protein</fullName>
    </submittedName>
</protein>
<organism evidence="1 2">
    <name type="scientific">Aduncisulcus paluster</name>
    <dbReference type="NCBI Taxonomy" id="2918883"/>
    <lineage>
        <taxon>Eukaryota</taxon>
        <taxon>Metamonada</taxon>
        <taxon>Carpediemonas-like organisms</taxon>
        <taxon>Aduncisulcus</taxon>
    </lineage>
</organism>
<dbReference type="Proteomes" id="UP001057375">
    <property type="component" value="Unassembled WGS sequence"/>
</dbReference>
<evidence type="ECO:0000313" key="1">
    <source>
        <dbReference type="EMBL" id="GKT25794.1"/>
    </source>
</evidence>
<keyword evidence="2" id="KW-1185">Reference proteome</keyword>
<gene>
    <name evidence="1" type="ORF">ADUPG1_013145</name>
</gene>
<proteinExistence type="predicted"/>
<sequence length="111" mass="12653">MIDPEILERETRFELATSTLGRLHSTAELFPLKFNCKKEKGSTVLIDPEILERETRFELATPTLARLYSTTELFPLMEAASRFELENGGFADLCLTTWLCRLKHFGAGNEI</sequence>